<evidence type="ECO:0000313" key="3">
    <source>
        <dbReference type="EMBL" id="EME79109.1"/>
    </source>
</evidence>
<dbReference type="HOGENOM" id="CLU_769709_0_0_1"/>
<accession>M2ZJ29</accession>
<proteinExistence type="predicted"/>
<feature type="region of interest" description="Disordered" evidence="2">
    <location>
        <begin position="157"/>
        <end position="176"/>
    </location>
</feature>
<dbReference type="eggNOG" id="ENOG502RP0F">
    <property type="taxonomic scope" value="Eukaryota"/>
</dbReference>
<sequence>MSSLSPTNNPKHQLQLYGCNCAICRSLHGARASLAAIPIHQMNTSHVDSDAAGLVLEAERLLGAAQSILLQYHISQRNRPPAIEQRPNGMSPPQTANGAPQATGDDTSPAKSDTTVHPSQTATSWRASSTSPTKSEKPDNFQETMISRLSELGLLRDQAGNSQPSTPTTVGQHDGKPVQKSKFLVCDHCRSHGIRCNEASVCKECILREVPCTHRMCELSPNSKEDCPRQVCFYVHEDWMPDVYGNHNPGDENWLILPGRIREHLTAGQLGKLHQKTDQEVLRCYQGVSIRQTQAKQALTQLVESGQATWETANMACKCREIEDEEQRARAIEEKLRRMAVSPGTRGWVRLYDYATDDAA</sequence>
<dbReference type="EMBL" id="KB446562">
    <property type="protein sequence ID" value="EME79109.1"/>
    <property type="molecule type" value="Genomic_DNA"/>
</dbReference>
<dbReference type="GeneID" id="19341628"/>
<dbReference type="KEGG" id="pfj:MYCFIDRAFT_79767"/>
<evidence type="ECO:0000256" key="2">
    <source>
        <dbReference type="SAM" id="MobiDB-lite"/>
    </source>
</evidence>
<dbReference type="Proteomes" id="UP000016932">
    <property type="component" value="Unassembled WGS sequence"/>
</dbReference>
<feature type="compositionally biased region" description="Polar residues" evidence="2">
    <location>
        <begin position="159"/>
        <end position="171"/>
    </location>
</feature>
<organism evidence="3 4">
    <name type="scientific">Pseudocercospora fijiensis (strain CIRAD86)</name>
    <name type="common">Black leaf streak disease fungus</name>
    <name type="synonym">Mycosphaerella fijiensis</name>
    <dbReference type="NCBI Taxonomy" id="383855"/>
    <lineage>
        <taxon>Eukaryota</taxon>
        <taxon>Fungi</taxon>
        <taxon>Dikarya</taxon>
        <taxon>Ascomycota</taxon>
        <taxon>Pezizomycotina</taxon>
        <taxon>Dothideomycetes</taxon>
        <taxon>Dothideomycetidae</taxon>
        <taxon>Mycosphaerellales</taxon>
        <taxon>Mycosphaerellaceae</taxon>
        <taxon>Pseudocercospora</taxon>
    </lineage>
</organism>
<dbReference type="OrthoDB" id="3632789at2759"/>
<protein>
    <submittedName>
        <fullName evidence="3">Uncharacterized protein</fullName>
    </submittedName>
</protein>
<evidence type="ECO:0000256" key="1">
    <source>
        <dbReference type="SAM" id="Coils"/>
    </source>
</evidence>
<feature type="region of interest" description="Disordered" evidence="2">
    <location>
        <begin position="80"/>
        <end position="141"/>
    </location>
</feature>
<keyword evidence="4" id="KW-1185">Reference proteome</keyword>
<feature type="coiled-coil region" evidence="1">
    <location>
        <begin position="315"/>
        <end position="342"/>
    </location>
</feature>
<dbReference type="AlphaFoldDB" id="M2ZJ29"/>
<keyword evidence="1" id="KW-0175">Coiled coil</keyword>
<evidence type="ECO:0000313" key="4">
    <source>
        <dbReference type="Proteomes" id="UP000016932"/>
    </source>
</evidence>
<name>M2ZJ29_PSEFD</name>
<feature type="compositionally biased region" description="Polar residues" evidence="2">
    <location>
        <begin position="91"/>
        <end position="133"/>
    </location>
</feature>
<reference evidence="3 4" key="1">
    <citation type="journal article" date="2012" name="PLoS Pathog.">
        <title>Diverse lifestyles and strategies of plant pathogenesis encoded in the genomes of eighteen Dothideomycetes fungi.</title>
        <authorList>
            <person name="Ohm R.A."/>
            <person name="Feau N."/>
            <person name="Henrissat B."/>
            <person name="Schoch C.L."/>
            <person name="Horwitz B.A."/>
            <person name="Barry K.W."/>
            <person name="Condon B.J."/>
            <person name="Copeland A.C."/>
            <person name="Dhillon B."/>
            <person name="Glaser F."/>
            <person name="Hesse C.N."/>
            <person name="Kosti I."/>
            <person name="LaButti K."/>
            <person name="Lindquist E.A."/>
            <person name="Lucas S."/>
            <person name="Salamov A.A."/>
            <person name="Bradshaw R.E."/>
            <person name="Ciuffetti L."/>
            <person name="Hamelin R.C."/>
            <person name="Kema G.H.J."/>
            <person name="Lawrence C."/>
            <person name="Scott J.A."/>
            <person name="Spatafora J.W."/>
            <person name="Turgeon B.G."/>
            <person name="de Wit P.J.G.M."/>
            <person name="Zhong S."/>
            <person name="Goodwin S.B."/>
            <person name="Grigoriev I.V."/>
        </authorList>
    </citation>
    <scope>NUCLEOTIDE SEQUENCE [LARGE SCALE GENOMIC DNA]</scope>
    <source>
        <strain evidence="3 4">CIRAD86</strain>
    </source>
</reference>
<dbReference type="RefSeq" id="XP_007929918.1">
    <property type="nucleotide sequence ID" value="XM_007931727.1"/>
</dbReference>
<dbReference type="VEuPathDB" id="FungiDB:MYCFIDRAFT_79767"/>
<gene>
    <name evidence="3" type="ORF">MYCFIDRAFT_79767</name>
</gene>